<reference evidence="2 3" key="1">
    <citation type="submission" date="2020-08" db="EMBL/GenBank/DDBJ databases">
        <title>Genomic Encyclopedia of Type Strains, Phase IV (KMG-IV): sequencing the most valuable type-strain genomes for metagenomic binning, comparative biology and taxonomic classification.</title>
        <authorList>
            <person name="Goeker M."/>
        </authorList>
    </citation>
    <scope>NUCLEOTIDE SEQUENCE [LARGE SCALE GENOMIC DNA]</scope>
    <source>
        <strain evidence="2 3">YIM 65646</strain>
    </source>
</reference>
<feature type="region of interest" description="Disordered" evidence="1">
    <location>
        <begin position="67"/>
        <end position="91"/>
    </location>
</feature>
<evidence type="ECO:0000313" key="2">
    <source>
        <dbReference type="EMBL" id="MBB6039280.1"/>
    </source>
</evidence>
<name>A0A841G5A6_9ACTN</name>
<proteinExistence type="predicted"/>
<comment type="caution">
    <text evidence="2">The sequence shown here is derived from an EMBL/GenBank/DDBJ whole genome shotgun (WGS) entry which is preliminary data.</text>
</comment>
<gene>
    <name evidence="2" type="ORF">HNR73_007174</name>
</gene>
<feature type="region of interest" description="Disordered" evidence="1">
    <location>
        <begin position="106"/>
        <end position="147"/>
    </location>
</feature>
<dbReference type="EMBL" id="JACHGT010000021">
    <property type="protein sequence ID" value="MBB6039280.1"/>
    <property type="molecule type" value="Genomic_DNA"/>
</dbReference>
<sequence>MSDTARIRLLAGMIFAALAAIAVIAFTTPGRAGARAAVDHGDPWDSNGGIVEHRDGVSWTDFVWPAKSARDGEGGDSDRWDASQGAEGRSNAAGFRNTALFGIGADGERNNGDPWGTAGSDNTHWGSAGTDGSGEISAVPADGVSWT</sequence>
<feature type="compositionally biased region" description="Basic and acidic residues" evidence="1">
    <location>
        <begin position="68"/>
        <end position="81"/>
    </location>
</feature>
<dbReference type="RefSeq" id="WP_184792377.1">
    <property type="nucleotide sequence ID" value="NZ_BONT01000077.1"/>
</dbReference>
<accession>A0A841G5A6</accession>
<evidence type="ECO:0000313" key="3">
    <source>
        <dbReference type="Proteomes" id="UP000548476"/>
    </source>
</evidence>
<keyword evidence="3" id="KW-1185">Reference proteome</keyword>
<dbReference type="AlphaFoldDB" id="A0A841G5A6"/>
<evidence type="ECO:0000256" key="1">
    <source>
        <dbReference type="SAM" id="MobiDB-lite"/>
    </source>
</evidence>
<dbReference type="Proteomes" id="UP000548476">
    <property type="component" value="Unassembled WGS sequence"/>
</dbReference>
<organism evidence="2 3">
    <name type="scientific">Phytomonospora endophytica</name>
    <dbReference type="NCBI Taxonomy" id="714109"/>
    <lineage>
        <taxon>Bacteria</taxon>
        <taxon>Bacillati</taxon>
        <taxon>Actinomycetota</taxon>
        <taxon>Actinomycetes</taxon>
        <taxon>Micromonosporales</taxon>
        <taxon>Micromonosporaceae</taxon>
        <taxon>Phytomonospora</taxon>
    </lineage>
</organism>
<protein>
    <submittedName>
        <fullName evidence="2">Uncharacterized protein</fullName>
    </submittedName>
</protein>